<dbReference type="InterPro" id="IPR032867">
    <property type="entry name" value="DYW_dom"/>
</dbReference>
<feature type="repeat" description="PPR" evidence="3">
    <location>
        <begin position="213"/>
        <end position="247"/>
    </location>
</feature>
<dbReference type="FunFam" id="1.25.40.10:FF:000366">
    <property type="entry name" value="Pentatricopeptide (PPR) repeat-containing protein"/>
    <property type="match status" value="1"/>
</dbReference>
<dbReference type="PANTHER" id="PTHR47926">
    <property type="entry name" value="PENTATRICOPEPTIDE REPEAT-CONTAINING PROTEIN"/>
    <property type="match status" value="1"/>
</dbReference>
<dbReference type="Pfam" id="PF14432">
    <property type="entry name" value="DYW_deaminase"/>
    <property type="match status" value="1"/>
</dbReference>
<dbReference type="FunFam" id="1.25.40.10:FF:000031">
    <property type="entry name" value="Pentatricopeptide repeat-containing protein mitochondrial"/>
    <property type="match status" value="1"/>
</dbReference>
<sequence>MFRGKLPQIHNVMRHLQPMITKHPLRKAFHSLATTGSEIPSVFSTKPTTYPNYLRLLSSCKHLNSLLQIHGHIIVSGHKQDDLTNTHLINSYSLFHKCDFARSVFDSTPNRSVILWNSMIRAYTRSKLYKEALSMYQSMLEKGLEPDKYTFTFVLKACTGALDLQMGIWVHSEIAHKGLECDVFIGTGLIDMYCKVGNLICAREVFDKLPNKDVVAWNAMIAGLSQSPDPCEALGFFQGMQMSGVEPNSVSLLNLFPAVSKLLDIESCRSIHGYVFRRYFLRSAVSNGLIDMYSKCGYVNVARQVFEGMWGRDDVSWGTMMAGYAHNECFFEVLELFDWMRRENVKMNKVSAVSALLAAMERRDLEKGKEIHDCVIEQGIDSDIVVATPLMTMYAKCGEIEKAKQLFKGHQGRDLVSWSAVIAALVQSGYAEEGLSLFREMQYENLKPNRVTLMSVLPACAELSSLKLGKSLHCYSVKANIDSDISTGTALVSMYAKCGYFTPALIIFNSMPSKETVTWNALINGYAQIGDPYHAMEMFQKLQLSGLHPDSGTMVGVVPACALLDDLGQGTCIHGQIIKNGFESDSHVKNALIDMYAKCGSLSSAEFLFNKTEFAKDEVSWNVLIAGYMQNGHAKESISAFHQMKLENFRPNLVSIVSVLPAAAHLAALREGMAFHAYIVHMGFQSNKHVGNSLIDMYAKCGRLDYSKKFFNEMENKDTVSWNAMLAGLAVHGYGDHAIELFSLMQESHVQVDPVSFVSVLSACRHAGLIEEGRRIFYSMKETHHLEPNLEHYACMVDLLGRAGLFDETLGLIKTMPVEPDAAVWGALLGACRMHSNVKLGLVVLDHLVKLEPRNPAHYVVLSSIFAQSGRWGDAGKMRLKIKQTGLKKTPGCSWVEVKRRVHAFRVRDQSHPQFDSMSLLWNDLLDKMEKMGYVPDRSCVLQNVEEEDKELFLHSHSERLAITFALLNTKPGSTIQIVKNLRVCADCHTTTKFISKITSREIIVRDATRFHHFENGVCSCRDYW</sequence>
<dbReference type="Pfam" id="PF13041">
    <property type="entry name" value="PPR_2"/>
    <property type="match status" value="3"/>
</dbReference>
<feature type="repeat" description="PPR" evidence="3">
    <location>
        <begin position="718"/>
        <end position="752"/>
    </location>
</feature>
<dbReference type="Pfam" id="PF01535">
    <property type="entry name" value="PPR"/>
    <property type="match status" value="8"/>
</dbReference>
<organism evidence="5 6">
    <name type="scientific">Liquidambar formosana</name>
    <name type="common">Formosan gum</name>
    <dbReference type="NCBI Taxonomy" id="63359"/>
    <lineage>
        <taxon>Eukaryota</taxon>
        <taxon>Viridiplantae</taxon>
        <taxon>Streptophyta</taxon>
        <taxon>Embryophyta</taxon>
        <taxon>Tracheophyta</taxon>
        <taxon>Spermatophyta</taxon>
        <taxon>Magnoliopsida</taxon>
        <taxon>eudicotyledons</taxon>
        <taxon>Gunneridae</taxon>
        <taxon>Pentapetalae</taxon>
        <taxon>Saxifragales</taxon>
        <taxon>Altingiaceae</taxon>
        <taxon>Liquidambar</taxon>
    </lineage>
</organism>
<gene>
    <name evidence="5" type="ORF">L1049_011663</name>
</gene>
<dbReference type="Pfam" id="PF20431">
    <property type="entry name" value="E_motif"/>
    <property type="match status" value="1"/>
</dbReference>
<dbReference type="GO" id="GO:0008270">
    <property type="term" value="F:zinc ion binding"/>
    <property type="evidence" value="ECO:0007669"/>
    <property type="project" value="InterPro"/>
</dbReference>
<evidence type="ECO:0000313" key="6">
    <source>
        <dbReference type="Proteomes" id="UP001415857"/>
    </source>
</evidence>
<evidence type="ECO:0000256" key="2">
    <source>
        <dbReference type="ARBA" id="ARBA00022737"/>
    </source>
</evidence>
<dbReference type="InterPro" id="IPR046960">
    <property type="entry name" value="PPR_At4g14850-like_plant"/>
</dbReference>
<dbReference type="Proteomes" id="UP001415857">
    <property type="component" value="Unassembled WGS sequence"/>
</dbReference>
<evidence type="ECO:0000313" key="5">
    <source>
        <dbReference type="EMBL" id="KAK9283421.1"/>
    </source>
</evidence>
<dbReference type="EMBL" id="JBBPBK010000006">
    <property type="protein sequence ID" value="KAK9283421.1"/>
    <property type="molecule type" value="Genomic_DNA"/>
</dbReference>
<evidence type="ECO:0000259" key="4">
    <source>
        <dbReference type="Pfam" id="PF14432"/>
    </source>
</evidence>
<dbReference type="GO" id="GO:0003723">
    <property type="term" value="F:RNA binding"/>
    <property type="evidence" value="ECO:0007669"/>
    <property type="project" value="InterPro"/>
</dbReference>
<feature type="repeat" description="PPR" evidence="3">
    <location>
        <begin position="112"/>
        <end position="146"/>
    </location>
</feature>
<dbReference type="FunFam" id="1.25.40.10:FF:000073">
    <property type="entry name" value="Pentatricopeptide repeat-containing protein chloroplastic"/>
    <property type="match status" value="3"/>
</dbReference>
<feature type="repeat" description="PPR" evidence="3">
    <location>
        <begin position="313"/>
        <end position="347"/>
    </location>
</feature>
<feature type="repeat" description="PPR" evidence="3">
    <location>
        <begin position="687"/>
        <end position="717"/>
    </location>
</feature>
<comment type="similarity">
    <text evidence="1">Belongs to the PPR family. PCMP-H subfamily.</text>
</comment>
<dbReference type="PROSITE" id="PS51375">
    <property type="entry name" value="PPR"/>
    <property type="match status" value="8"/>
</dbReference>
<dbReference type="AlphaFoldDB" id="A0AAP0WZZ4"/>
<feature type="domain" description="DYW" evidence="4">
    <location>
        <begin position="933"/>
        <end position="1025"/>
    </location>
</feature>
<keyword evidence="6" id="KW-1185">Reference proteome</keyword>
<evidence type="ECO:0000256" key="1">
    <source>
        <dbReference type="ARBA" id="ARBA00006643"/>
    </source>
</evidence>
<dbReference type="FunFam" id="1.25.40.10:FF:000344">
    <property type="entry name" value="Pentatricopeptide repeat-containing protein"/>
    <property type="match status" value="1"/>
</dbReference>
<proteinExistence type="inferred from homology"/>
<reference evidence="5 6" key="1">
    <citation type="journal article" date="2024" name="Plant J.">
        <title>Genome sequences and population genomics reveal climatic adaptation and genomic divergence between two closely related sweetgum species.</title>
        <authorList>
            <person name="Xu W.Q."/>
            <person name="Ren C.Q."/>
            <person name="Zhang X.Y."/>
            <person name="Comes H.P."/>
            <person name="Liu X.H."/>
            <person name="Li Y.G."/>
            <person name="Kettle C.J."/>
            <person name="Jalonen R."/>
            <person name="Gaisberger H."/>
            <person name="Ma Y.Z."/>
            <person name="Qiu Y.X."/>
        </authorList>
    </citation>
    <scope>NUCLEOTIDE SEQUENCE [LARGE SCALE GENOMIC DNA]</scope>
    <source>
        <strain evidence="5">Hangzhou</strain>
    </source>
</reference>
<evidence type="ECO:0000256" key="3">
    <source>
        <dbReference type="PROSITE-ProRule" id="PRU00708"/>
    </source>
</evidence>
<dbReference type="InterPro" id="IPR046848">
    <property type="entry name" value="E_motif"/>
</dbReference>
<accession>A0AAP0WZZ4</accession>
<feature type="repeat" description="PPR" evidence="3">
    <location>
        <begin position="515"/>
        <end position="549"/>
    </location>
</feature>
<name>A0AAP0WZZ4_LIQFO</name>
<dbReference type="GO" id="GO:0009451">
    <property type="term" value="P:RNA modification"/>
    <property type="evidence" value="ECO:0007669"/>
    <property type="project" value="InterPro"/>
</dbReference>
<dbReference type="PANTHER" id="PTHR47926:SF347">
    <property type="entry name" value="PENTATRICOPEPTIDE REPEAT-CONTAINING PROTEIN"/>
    <property type="match status" value="1"/>
</dbReference>
<dbReference type="InterPro" id="IPR002885">
    <property type="entry name" value="PPR_rpt"/>
</dbReference>
<comment type="caution">
    <text evidence="5">The sequence shown here is derived from an EMBL/GenBank/DDBJ whole genome shotgun (WGS) entry which is preliminary data.</text>
</comment>
<dbReference type="NCBIfam" id="TIGR00756">
    <property type="entry name" value="PPR"/>
    <property type="match status" value="6"/>
</dbReference>
<protein>
    <recommendedName>
        <fullName evidence="4">DYW domain-containing protein</fullName>
    </recommendedName>
</protein>
<feature type="repeat" description="PPR" evidence="3">
    <location>
        <begin position="414"/>
        <end position="448"/>
    </location>
</feature>
<dbReference type="Gene3D" id="1.25.40.10">
    <property type="entry name" value="Tetratricopeptide repeat domain"/>
    <property type="match status" value="7"/>
</dbReference>
<feature type="repeat" description="PPR" evidence="3">
    <location>
        <begin position="617"/>
        <end position="651"/>
    </location>
</feature>
<dbReference type="InterPro" id="IPR011990">
    <property type="entry name" value="TPR-like_helical_dom_sf"/>
</dbReference>
<keyword evidence="2" id="KW-0677">Repeat</keyword>